<dbReference type="EMBL" id="JSVC01000017">
    <property type="protein sequence ID" value="KIC93739.1"/>
    <property type="molecule type" value="Genomic_DNA"/>
</dbReference>
<dbReference type="Gene3D" id="1.10.490.110">
    <property type="entry name" value="Uncharacterized conserved protein DUF2267"/>
    <property type="match status" value="1"/>
</dbReference>
<proteinExistence type="predicted"/>
<reference evidence="1 2" key="1">
    <citation type="submission" date="2014-11" db="EMBL/GenBank/DDBJ databases">
        <title>Genome sequence of Flavihumibacter solisilvae 3-3.</title>
        <authorList>
            <person name="Zhou G."/>
            <person name="Li M."/>
            <person name="Wang G."/>
        </authorList>
    </citation>
    <scope>NUCLEOTIDE SEQUENCE [LARGE SCALE GENOMIC DNA]</scope>
    <source>
        <strain evidence="1 2">3-3</strain>
    </source>
</reference>
<dbReference type="Pfam" id="PF10025">
    <property type="entry name" value="DUF2267"/>
    <property type="match status" value="1"/>
</dbReference>
<dbReference type="Proteomes" id="UP000031408">
    <property type="component" value="Unassembled WGS sequence"/>
</dbReference>
<sequence>MPKIEKFAEEAHRFYNKVAKECGTPQDVKHASRVTRAVLHTLRDRISIEESMHVIANLPMILKGVYVDGWKINRKDNRIETLDQFLDQVREHTSGDPSRDFGSQQKARNTVKAVLHVLRKYIDDGELRHIQQQLPPGVAILFDES</sequence>
<keyword evidence="2" id="KW-1185">Reference proteome</keyword>
<dbReference type="AlphaFoldDB" id="A0A0C1ITG7"/>
<evidence type="ECO:0008006" key="3">
    <source>
        <dbReference type="Google" id="ProtNLM"/>
    </source>
</evidence>
<dbReference type="STRING" id="1349421.OI18_15320"/>
<gene>
    <name evidence="1" type="ORF">OI18_15320</name>
</gene>
<dbReference type="InterPro" id="IPR018727">
    <property type="entry name" value="DUF2267"/>
</dbReference>
<organism evidence="1 2">
    <name type="scientific">Flavihumibacter solisilvae</name>
    <dbReference type="NCBI Taxonomy" id="1349421"/>
    <lineage>
        <taxon>Bacteria</taxon>
        <taxon>Pseudomonadati</taxon>
        <taxon>Bacteroidota</taxon>
        <taxon>Chitinophagia</taxon>
        <taxon>Chitinophagales</taxon>
        <taxon>Chitinophagaceae</taxon>
        <taxon>Flavihumibacter</taxon>
    </lineage>
</organism>
<dbReference type="InterPro" id="IPR038282">
    <property type="entry name" value="DUF2267_sf"/>
</dbReference>
<protein>
    <recommendedName>
        <fullName evidence="3">DUF2267 domain-containing protein</fullName>
    </recommendedName>
</protein>
<name>A0A0C1ITG7_9BACT</name>
<dbReference type="OrthoDB" id="1437314at2"/>
<comment type="caution">
    <text evidence="1">The sequence shown here is derived from an EMBL/GenBank/DDBJ whole genome shotgun (WGS) entry which is preliminary data.</text>
</comment>
<accession>A0A0C1ITG7</accession>
<dbReference type="RefSeq" id="WP_039141342.1">
    <property type="nucleotide sequence ID" value="NZ_JSVC01000017.1"/>
</dbReference>
<evidence type="ECO:0000313" key="2">
    <source>
        <dbReference type="Proteomes" id="UP000031408"/>
    </source>
</evidence>
<evidence type="ECO:0000313" key="1">
    <source>
        <dbReference type="EMBL" id="KIC93739.1"/>
    </source>
</evidence>